<protein>
    <submittedName>
        <fullName evidence="2">Uncharacterized protein</fullName>
    </submittedName>
</protein>
<evidence type="ECO:0000256" key="1">
    <source>
        <dbReference type="SAM" id="MobiDB-lite"/>
    </source>
</evidence>
<keyword evidence="3" id="KW-1185">Reference proteome</keyword>
<evidence type="ECO:0000313" key="3">
    <source>
        <dbReference type="Proteomes" id="UP000701801"/>
    </source>
</evidence>
<name>A0A9N9Q6Z1_9HELO</name>
<dbReference type="Proteomes" id="UP000701801">
    <property type="component" value="Unassembled WGS sequence"/>
</dbReference>
<dbReference type="AlphaFoldDB" id="A0A9N9Q6Z1"/>
<gene>
    <name evidence="2" type="ORF">HYALB_00008848</name>
</gene>
<dbReference type="OrthoDB" id="437457at2759"/>
<organism evidence="2 3">
    <name type="scientific">Hymenoscyphus albidus</name>
    <dbReference type="NCBI Taxonomy" id="595503"/>
    <lineage>
        <taxon>Eukaryota</taxon>
        <taxon>Fungi</taxon>
        <taxon>Dikarya</taxon>
        <taxon>Ascomycota</taxon>
        <taxon>Pezizomycotina</taxon>
        <taxon>Leotiomycetes</taxon>
        <taxon>Helotiales</taxon>
        <taxon>Helotiaceae</taxon>
        <taxon>Hymenoscyphus</taxon>
    </lineage>
</organism>
<dbReference type="EMBL" id="CAJVRM010000197">
    <property type="protein sequence ID" value="CAG8976937.1"/>
    <property type="molecule type" value="Genomic_DNA"/>
</dbReference>
<proteinExistence type="predicted"/>
<feature type="compositionally biased region" description="Basic and acidic residues" evidence="1">
    <location>
        <begin position="105"/>
        <end position="120"/>
    </location>
</feature>
<reference evidence="2" key="1">
    <citation type="submission" date="2021-07" db="EMBL/GenBank/DDBJ databases">
        <authorList>
            <person name="Durling M."/>
        </authorList>
    </citation>
    <scope>NUCLEOTIDE SEQUENCE</scope>
</reference>
<comment type="caution">
    <text evidence="2">The sequence shown here is derived from an EMBL/GenBank/DDBJ whole genome shotgun (WGS) entry which is preliminary data.</text>
</comment>
<feature type="region of interest" description="Disordered" evidence="1">
    <location>
        <begin position="99"/>
        <end position="120"/>
    </location>
</feature>
<accession>A0A9N9Q6Z1</accession>
<evidence type="ECO:0000313" key="2">
    <source>
        <dbReference type="EMBL" id="CAG8976937.1"/>
    </source>
</evidence>
<sequence length="172" mass="19987">MGIPLLVRKHGFFRMSWLQSHEIPGPFSNCTPIFLNRACDPDDSGFGFANLVEWDKIIGTVLVVRQDKKPITAQQVEALCLFCCDYWAEHIEETLPAYDPDDDEYKLSGDENEERDNSDKDVIEKRVKLVHKEFIRNHINQEKFEEFFEQMKQKNVQEGDTAWADAVSPYTV</sequence>